<dbReference type="STRING" id="39492.ERS852540_01089"/>
<dbReference type="Pfam" id="PF12796">
    <property type="entry name" value="Ank_2"/>
    <property type="match status" value="1"/>
</dbReference>
<keyword evidence="1" id="KW-0677">Repeat</keyword>
<dbReference type="PANTHER" id="PTHR24201:SF14">
    <property type="entry name" value="CYCLIN-DEPENDENT KINASE 4 INHIBITOR C-LIKE"/>
    <property type="match status" value="1"/>
</dbReference>
<evidence type="ECO:0000313" key="5">
    <source>
        <dbReference type="Proteomes" id="UP000095662"/>
    </source>
</evidence>
<feature type="repeat" description="ANK" evidence="3">
    <location>
        <begin position="48"/>
        <end position="80"/>
    </location>
</feature>
<gene>
    <name evidence="4" type="ORF">ERS852540_01089</name>
</gene>
<dbReference type="AlphaFoldDB" id="A0A174ZMG9"/>
<dbReference type="Proteomes" id="UP000095662">
    <property type="component" value="Unassembled WGS sequence"/>
</dbReference>
<dbReference type="Gene3D" id="1.25.40.20">
    <property type="entry name" value="Ankyrin repeat-containing domain"/>
    <property type="match status" value="1"/>
</dbReference>
<dbReference type="InterPro" id="IPR036770">
    <property type="entry name" value="Ankyrin_rpt-contain_sf"/>
</dbReference>
<reference evidence="4 5" key="1">
    <citation type="submission" date="2015-09" db="EMBL/GenBank/DDBJ databases">
        <authorList>
            <consortium name="Pathogen Informatics"/>
        </authorList>
    </citation>
    <scope>NUCLEOTIDE SEQUENCE [LARGE SCALE GENOMIC DNA]</scope>
    <source>
        <strain evidence="4 5">2789STDY5834928</strain>
    </source>
</reference>
<keyword evidence="2 3" id="KW-0040">ANK repeat</keyword>
<dbReference type="SMART" id="SM00248">
    <property type="entry name" value="ANK"/>
    <property type="match status" value="3"/>
</dbReference>
<organism evidence="4 5">
    <name type="scientific">[Eubacterium] siraeum</name>
    <dbReference type="NCBI Taxonomy" id="39492"/>
    <lineage>
        <taxon>Bacteria</taxon>
        <taxon>Bacillati</taxon>
        <taxon>Bacillota</taxon>
        <taxon>Clostridia</taxon>
        <taxon>Eubacteriales</taxon>
        <taxon>Oscillospiraceae</taxon>
        <taxon>Oscillospiraceae incertae sedis</taxon>
    </lineage>
</organism>
<feature type="repeat" description="ANK" evidence="3">
    <location>
        <begin position="178"/>
        <end position="210"/>
    </location>
</feature>
<feature type="repeat" description="ANK" evidence="3">
    <location>
        <begin position="140"/>
        <end position="172"/>
    </location>
</feature>
<evidence type="ECO:0000256" key="1">
    <source>
        <dbReference type="ARBA" id="ARBA00022737"/>
    </source>
</evidence>
<dbReference type="PROSITE" id="PS50297">
    <property type="entry name" value="ANK_REP_REGION"/>
    <property type="match status" value="3"/>
</dbReference>
<dbReference type="PROSITE" id="PS50088">
    <property type="entry name" value="ANK_REPEAT"/>
    <property type="match status" value="3"/>
</dbReference>
<protein>
    <submittedName>
        <fullName evidence="4">Ribulose-5-phosphate 4-epimerase and related epimerases and aldolases</fullName>
    </submittedName>
</protein>
<dbReference type="SUPFAM" id="SSF48403">
    <property type="entry name" value="Ankyrin repeat"/>
    <property type="match status" value="1"/>
</dbReference>
<dbReference type="OrthoDB" id="341379at2"/>
<name>A0A174ZMG9_9FIRM</name>
<dbReference type="PANTHER" id="PTHR24201">
    <property type="entry name" value="ANK_REP_REGION DOMAIN-CONTAINING PROTEIN"/>
    <property type="match status" value="1"/>
</dbReference>
<dbReference type="InterPro" id="IPR050776">
    <property type="entry name" value="Ank_Repeat/CDKN_Inhibitor"/>
</dbReference>
<dbReference type="EMBL" id="CZBY01000007">
    <property type="protein sequence ID" value="CUQ85396.1"/>
    <property type="molecule type" value="Genomic_DNA"/>
</dbReference>
<evidence type="ECO:0000256" key="3">
    <source>
        <dbReference type="PROSITE-ProRule" id="PRU00023"/>
    </source>
</evidence>
<proteinExistence type="predicted"/>
<evidence type="ECO:0000256" key="2">
    <source>
        <dbReference type="ARBA" id="ARBA00023043"/>
    </source>
</evidence>
<evidence type="ECO:0000313" key="4">
    <source>
        <dbReference type="EMBL" id="CUQ85396.1"/>
    </source>
</evidence>
<sequence>MYQIAYIGRWETLPETAAAICDHDTSKLEAMLQGGLDLNAPIQLSEYIKLTPLEIAVFRNDVPMIHFLLEHGADPGLAEEQSLLLTAARCCGPEVVALFAGQAAKLSPKQKERVFQEVRWGKRPENIQVLEQAGISVSKFGGEAFRAAVSDGQAELAKLLLEKGADINYHKPDMVFPYASTPVTEAARSNNFPMVHWLVEQGADITIADKYGDRPYSVAVQNKNQEMADYLKALEPEEWHNEQEKIRQLMPYKLPAKLVEYLKTGPLRLEFPDQEWVKWAELYSFLDVQEMTWKRKKLLSLMVQMDNYSDYLLLWSPRDKKLWYLDIEHEEFHPLAKWDDFIADPGRYLNGMIEGEFEE</sequence>
<dbReference type="InterPro" id="IPR002110">
    <property type="entry name" value="Ankyrin_rpt"/>
</dbReference>
<dbReference type="Pfam" id="PF00023">
    <property type="entry name" value="Ank"/>
    <property type="match status" value="1"/>
</dbReference>
<accession>A0A174ZMG9</accession>